<feature type="compositionally biased region" description="Basic residues" evidence="1">
    <location>
        <begin position="122"/>
        <end position="136"/>
    </location>
</feature>
<name>A0A818GPC7_9BILA</name>
<evidence type="ECO:0000256" key="2">
    <source>
        <dbReference type="SAM" id="SignalP"/>
    </source>
</evidence>
<gene>
    <name evidence="3" type="ORF">JYZ213_LOCUS897</name>
    <name evidence="4" type="ORF">OXD698_LOCUS877</name>
</gene>
<evidence type="ECO:0000256" key="1">
    <source>
        <dbReference type="SAM" id="MobiDB-lite"/>
    </source>
</evidence>
<dbReference type="AlphaFoldDB" id="A0A818GPC7"/>
<sequence>MQSIIIISLTILLITILSVNGAAIESSKNTKINKTHNHSNSTSTKHTTPHVKNSKPIHTPQKNRVTSKNSASIVKLRTNPTASNKNTHLLVKSKNIKLSVSDKKPRTTTTKKHTPSSTTKKTTIKQKKAIINKKKRSNPEQRLSTWNWT</sequence>
<feature type="region of interest" description="Disordered" evidence="1">
    <location>
        <begin position="30"/>
        <end position="72"/>
    </location>
</feature>
<protein>
    <submittedName>
        <fullName evidence="4">Uncharacterized protein</fullName>
    </submittedName>
</protein>
<keyword evidence="2" id="KW-0732">Signal</keyword>
<organism evidence="4 5">
    <name type="scientific">Adineta steineri</name>
    <dbReference type="NCBI Taxonomy" id="433720"/>
    <lineage>
        <taxon>Eukaryota</taxon>
        <taxon>Metazoa</taxon>
        <taxon>Spiralia</taxon>
        <taxon>Gnathifera</taxon>
        <taxon>Rotifera</taxon>
        <taxon>Eurotatoria</taxon>
        <taxon>Bdelloidea</taxon>
        <taxon>Adinetida</taxon>
        <taxon>Adinetidae</taxon>
        <taxon>Adineta</taxon>
    </lineage>
</organism>
<accession>A0A818GPC7</accession>
<feature type="compositionally biased region" description="Polar residues" evidence="1">
    <location>
        <begin position="140"/>
        <end position="149"/>
    </location>
</feature>
<dbReference type="Proteomes" id="UP000663845">
    <property type="component" value="Unassembled WGS sequence"/>
</dbReference>
<feature type="chain" id="PRO_5036233143" evidence="2">
    <location>
        <begin position="22"/>
        <end position="149"/>
    </location>
</feature>
<evidence type="ECO:0000313" key="5">
    <source>
        <dbReference type="Proteomes" id="UP000663844"/>
    </source>
</evidence>
<feature type="region of interest" description="Disordered" evidence="1">
    <location>
        <begin position="96"/>
        <end position="149"/>
    </location>
</feature>
<comment type="caution">
    <text evidence="4">The sequence shown here is derived from an EMBL/GenBank/DDBJ whole genome shotgun (WGS) entry which is preliminary data.</text>
</comment>
<feature type="compositionally biased region" description="Polar residues" evidence="1">
    <location>
        <begin position="60"/>
        <end position="72"/>
    </location>
</feature>
<evidence type="ECO:0000313" key="4">
    <source>
        <dbReference type="EMBL" id="CAF3493493.1"/>
    </source>
</evidence>
<feature type="signal peptide" evidence="2">
    <location>
        <begin position="1"/>
        <end position="21"/>
    </location>
</feature>
<reference evidence="4" key="1">
    <citation type="submission" date="2021-02" db="EMBL/GenBank/DDBJ databases">
        <authorList>
            <person name="Nowell W R."/>
        </authorList>
    </citation>
    <scope>NUCLEOTIDE SEQUENCE</scope>
</reference>
<dbReference type="Proteomes" id="UP000663844">
    <property type="component" value="Unassembled WGS sequence"/>
</dbReference>
<evidence type="ECO:0000313" key="3">
    <source>
        <dbReference type="EMBL" id="CAF0727408.1"/>
    </source>
</evidence>
<dbReference type="EMBL" id="CAJOAZ010000023">
    <property type="protein sequence ID" value="CAF3493493.1"/>
    <property type="molecule type" value="Genomic_DNA"/>
</dbReference>
<proteinExistence type="predicted"/>
<dbReference type="EMBL" id="CAJNOG010000004">
    <property type="protein sequence ID" value="CAF0727408.1"/>
    <property type="molecule type" value="Genomic_DNA"/>
</dbReference>